<dbReference type="Proteomes" id="UP000298588">
    <property type="component" value="Chromosome"/>
</dbReference>
<dbReference type="KEGG" id="paqt:E8L99_18340"/>
<dbReference type="SUPFAM" id="SSF161098">
    <property type="entry name" value="MetI-like"/>
    <property type="match status" value="1"/>
</dbReference>
<evidence type="ECO:0000256" key="7">
    <source>
        <dbReference type="RuleBase" id="RU363032"/>
    </source>
</evidence>
<reference evidence="9 10" key="1">
    <citation type="submission" date="2019-04" db="EMBL/GenBank/DDBJ databases">
        <title>Phreatobacter aquaticus sp. nov.</title>
        <authorList>
            <person name="Choi A."/>
            <person name="Baek K."/>
        </authorList>
    </citation>
    <scope>NUCLEOTIDE SEQUENCE [LARGE SCALE GENOMIC DNA]</scope>
    <source>
        <strain evidence="9 10">NMCR1094</strain>
    </source>
</reference>
<evidence type="ECO:0000256" key="2">
    <source>
        <dbReference type="ARBA" id="ARBA00022448"/>
    </source>
</evidence>
<feature type="transmembrane region" description="Helical" evidence="7">
    <location>
        <begin position="208"/>
        <end position="230"/>
    </location>
</feature>
<dbReference type="GO" id="GO:0005886">
    <property type="term" value="C:plasma membrane"/>
    <property type="evidence" value="ECO:0007669"/>
    <property type="project" value="UniProtKB-SubCell"/>
</dbReference>
<dbReference type="PROSITE" id="PS50928">
    <property type="entry name" value="ABC_TM1"/>
    <property type="match status" value="1"/>
</dbReference>
<evidence type="ECO:0000256" key="3">
    <source>
        <dbReference type="ARBA" id="ARBA00022475"/>
    </source>
</evidence>
<dbReference type="InterPro" id="IPR051393">
    <property type="entry name" value="ABC_transporter_permease"/>
</dbReference>
<keyword evidence="2 7" id="KW-0813">Transport</keyword>
<evidence type="ECO:0000256" key="4">
    <source>
        <dbReference type="ARBA" id="ARBA00022692"/>
    </source>
</evidence>
<dbReference type="Pfam" id="PF00528">
    <property type="entry name" value="BPD_transp_1"/>
    <property type="match status" value="1"/>
</dbReference>
<dbReference type="PANTHER" id="PTHR30193:SF37">
    <property type="entry name" value="INNER MEMBRANE ABC TRANSPORTER PERMEASE PROTEIN YCJO"/>
    <property type="match status" value="1"/>
</dbReference>
<dbReference type="GO" id="GO:0055085">
    <property type="term" value="P:transmembrane transport"/>
    <property type="evidence" value="ECO:0007669"/>
    <property type="project" value="InterPro"/>
</dbReference>
<keyword evidence="3" id="KW-1003">Cell membrane</keyword>
<sequence>MSNRWWVPYLFLAPALAGLLLFRFTPIGIALIGSVFGETIRGDTVFQGFKNYLDLMGDPTFWASLKTTILFNLIVNPLQVFCALVLAMLVRRPGRFIDIFRVSFLLPMTVSIAITSVLWNILLDPTLGPVNGFLRWIGLPAQPFFRSPDQALPTLIAVVSWKGVGYWMVFLLAGLLAIPKELDEAADLDGVSAWQRFRFITLPMMRRPLAFVLVADTAANFLLFAPVYVITHGGPNESTHLLMFESYQSAFAFLNHGRSLAISTVILTIILITALFELRLFNTKKGEA</sequence>
<proteinExistence type="inferred from homology"/>
<keyword evidence="10" id="KW-1185">Reference proteome</keyword>
<evidence type="ECO:0000313" key="10">
    <source>
        <dbReference type="Proteomes" id="UP000298588"/>
    </source>
</evidence>
<dbReference type="OrthoDB" id="7375219at2"/>
<evidence type="ECO:0000256" key="5">
    <source>
        <dbReference type="ARBA" id="ARBA00022989"/>
    </source>
</evidence>
<name>A0A4D7QPP8_9HYPH</name>
<dbReference type="InterPro" id="IPR035906">
    <property type="entry name" value="MetI-like_sf"/>
</dbReference>
<comment type="similarity">
    <text evidence="7">Belongs to the binding-protein-dependent transport system permease family.</text>
</comment>
<feature type="transmembrane region" description="Helical" evidence="7">
    <location>
        <begin position="155"/>
        <end position="178"/>
    </location>
</feature>
<dbReference type="CDD" id="cd06261">
    <property type="entry name" value="TM_PBP2"/>
    <property type="match status" value="1"/>
</dbReference>
<organism evidence="9 10">
    <name type="scientific">Phreatobacter aquaticus</name>
    <dbReference type="NCBI Taxonomy" id="2570229"/>
    <lineage>
        <taxon>Bacteria</taxon>
        <taxon>Pseudomonadati</taxon>
        <taxon>Pseudomonadota</taxon>
        <taxon>Alphaproteobacteria</taxon>
        <taxon>Hyphomicrobiales</taxon>
        <taxon>Phreatobacteraceae</taxon>
        <taxon>Phreatobacter</taxon>
    </lineage>
</organism>
<evidence type="ECO:0000256" key="1">
    <source>
        <dbReference type="ARBA" id="ARBA00004651"/>
    </source>
</evidence>
<protein>
    <submittedName>
        <fullName evidence="9">Sugar ABC transporter permease</fullName>
    </submittedName>
</protein>
<gene>
    <name evidence="9" type="ORF">E8L99_18340</name>
</gene>
<feature type="transmembrane region" description="Helical" evidence="7">
    <location>
        <begin position="102"/>
        <end position="122"/>
    </location>
</feature>
<feature type="domain" description="ABC transmembrane type-1" evidence="8">
    <location>
        <begin position="65"/>
        <end position="277"/>
    </location>
</feature>
<dbReference type="InterPro" id="IPR000515">
    <property type="entry name" value="MetI-like"/>
</dbReference>
<dbReference type="PANTHER" id="PTHR30193">
    <property type="entry name" value="ABC TRANSPORTER PERMEASE PROTEIN"/>
    <property type="match status" value="1"/>
</dbReference>
<comment type="subcellular location">
    <subcellularLocation>
        <location evidence="1 7">Cell membrane</location>
        <topology evidence="1 7">Multi-pass membrane protein</topology>
    </subcellularLocation>
</comment>
<feature type="transmembrane region" description="Helical" evidence="7">
    <location>
        <begin position="61"/>
        <end position="90"/>
    </location>
</feature>
<keyword evidence="5 7" id="KW-1133">Transmembrane helix</keyword>
<feature type="transmembrane region" description="Helical" evidence="7">
    <location>
        <begin position="250"/>
        <end position="276"/>
    </location>
</feature>
<dbReference type="RefSeq" id="WP_137100905.1">
    <property type="nucleotide sequence ID" value="NZ_CP039865.1"/>
</dbReference>
<evidence type="ECO:0000259" key="8">
    <source>
        <dbReference type="PROSITE" id="PS50928"/>
    </source>
</evidence>
<accession>A0A4D7QPP8</accession>
<dbReference type="EMBL" id="CP039865">
    <property type="protein sequence ID" value="QCK87576.1"/>
    <property type="molecule type" value="Genomic_DNA"/>
</dbReference>
<dbReference type="Gene3D" id="1.10.3720.10">
    <property type="entry name" value="MetI-like"/>
    <property type="match status" value="1"/>
</dbReference>
<keyword evidence="6 7" id="KW-0472">Membrane</keyword>
<keyword evidence="4 7" id="KW-0812">Transmembrane</keyword>
<evidence type="ECO:0000256" key="6">
    <source>
        <dbReference type="ARBA" id="ARBA00023136"/>
    </source>
</evidence>
<dbReference type="AlphaFoldDB" id="A0A4D7QPP8"/>
<evidence type="ECO:0000313" key="9">
    <source>
        <dbReference type="EMBL" id="QCK87576.1"/>
    </source>
</evidence>